<evidence type="ECO:0000313" key="1">
    <source>
        <dbReference type="EMBL" id="GAI19367.1"/>
    </source>
</evidence>
<dbReference type="AlphaFoldDB" id="X1LJ22"/>
<name>X1LJ22_9ZZZZ</name>
<accession>X1LJ22</accession>
<protein>
    <submittedName>
        <fullName evidence="1">Uncharacterized protein</fullName>
    </submittedName>
</protein>
<gene>
    <name evidence="1" type="ORF">S06H3_36843</name>
</gene>
<proteinExistence type="predicted"/>
<reference evidence="1" key="1">
    <citation type="journal article" date="2014" name="Front. Microbiol.">
        <title>High frequency of phylogenetically diverse reductive dehalogenase-homologous genes in deep subseafloor sedimentary metagenomes.</title>
        <authorList>
            <person name="Kawai M."/>
            <person name="Futagami T."/>
            <person name="Toyoda A."/>
            <person name="Takaki Y."/>
            <person name="Nishi S."/>
            <person name="Hori S."/>
            <person name="Arai W."/>
            <person name="Tsubouchi T."/>
            <person name="Morono Y."/>
            <person name="Uchiyama I."/>
            <person name="Ito T."/>
            <person name="Fujiyama A."/>
            <person name="Inagaki F."/>
            <person name="Takami H."/>
        </authorList>
    </citation>
    <scope>NUCLEOTIDE SEQUENCE</scope>
    <source>
        <strain evidence="1">Expedition CK06-06</strain>
    </source>
</reference>
<feature type="non-terminal residue" evidence="1">
    <location>
        <position position="1"/>
    </location>
</feature>
<sequence>PQLIPKLEEVVVVGVELLKARVSVLPQQGVLVVEGVV</sequence>
<comment type="caution">
    <text evidence="1">The sequence shown here is derived from an EMBL/GenBank/DDBJ whole genome shotgun (WGS) entry which is preliminary data.</text>
</comment>
<dbReference type="EMBL" id="BARV01022335">
    <property type="protein sequence ID" value="GAI19367.1"/>
    <property type="molecule type" value="Genomic_DNA"/>
</dbReference>
<organism evidence="1">
    <name type="scientific">marine sediment metagenome</name>
    <dbReference type="NCBI Taxonomy" id="412755"/>
    <lineage>
        <taxon>unclassified sequences</taxon>
        <taxon>metagenomes</taxon>
        <taxon>ecological metagenomes</taxon>
    </lineage>
</organism>